<accession>A0A382PDL8</accession>
<feature type="non-terminal residue" evidence="5">
    <location>
        <position position="269"/>
    </location>
</feature>
<sequence>MSSPNIILIMTDQQRWDTVACNGYPHMITPHIDALARRGVSFTHAFAQGAVCGPSRNSIVSGQYVHTHGVEGNEQWLRPDQPNWIECLRRGGYQTVNIGKMHTAPIRLPAGFEHRTVVENKNYSQGHHGPDTDDYDLYLSHHGLKRPALTYYKDIEDWPDRLQATVWPHDDDLFPDNYVGRTTVDYLNGCTYDRPLFLWCGFAGPHDPFDVTEPYLRMYDDVDVPDPVGWEGELETKPPPQQAAMDGMEGKHSPAAVWWSRATPDRIRR</sequence>
<feature type="region of interest" description="Disordered" evidence="3">
    <location>
        <begin position="229"/>
        <end position="255"/>
    </location>
</feature>
<reference evidence="5" key="1">
    <citation type="submission" date="2018-05" db="EMBL/GenBank/DDBJ databases">
        <authorList>
            <person name="Lanie J.A."/>
            <person name="Ng W.-L."/>
            <person name="Kazmierczak K.M."/>
            <person name="Andrzejewski T.M."/>
            <person name="Davidsen T.M."/>
            <person name="Wayne K.J."/>
            <person name="Tettelin H."/>
            <person name="Glass J.I."/>
            <person name="Rusch D."/>
            <person name="Podicherti R."/>
            <person name="Tsui H.-C.T."/>
            <person name="Winkler M.E."/>
        </authorList>
    </citation>
    <scope>NUCLEOTIDE SEQUENCE</scope>
</reference>
<evidence type="ECO:0000256" key="3">
    <source>
        <dbReference type="SAM" id="MobiDB-lite"/>
    </source>
</evidence>
<dbReference type="Gene3D" id="3.40.720.10">
    <property type="entry name" value="Alkaline Phosphatase, subunit A"/>
    <property type="match status" value="1"/>
</dbReference>
<dbReference type="GO" id="GO:0046872">
    <property type="term" value="F:metal ion binding"/>
    <property type="evidence" value="ECO:0007669"/>
    <property type="project" value="UniProtKB-KW"/>
</dbReference>
<name>A0A382PDL8_9ZZZZ</name>
<evidence type="ECO:0000256" key="2">
    <source>
        <dbReference type="ARBA" id="ARBA00022801"/>
    </source>
</evidence>
<protein>
    <recommendedName>
        <fullName evidence="4">Sulfatase N-terminal domain-containing protein</fullName>
    </recommendedName>
</protein>
<keyword evidence="1" id="KW-0479">Metal-binding</keyword>
<dbReference type="AlphaFoldDB" id="A0A382PDL8"/>
<evidence type="ECO:0000256" key="1">
    <source>
        <dbReference type="ARBA" id="ARBA00022723"/>
    </source>
</evidence>
<dbReference type="GO" id="GO:0008484">
    <property type="term" value="F:sulfuric ester hydrolase activity"/>
    <property type="evidence" value="ECO:0007669"/>
    <property type="project" value="TreeGrafter"/>
</dbReference>
<evidence type="ECO:0000313" key="5">
    <source>
        <dbReference type="EMBL" id="SVC70032.1"/>
    </source>
</evidence>
<dbReference type="EMBL" id="UINC01105809">
    <property type="protein sequence ID" value="SVC70032.1"/>
    <property type="molecule type" value="Genomic_DNA"/>
</dbReference>
<gene>
    <name evidence="5" type="ORF">METZ01_LOCUS322886</name>
</gene>
<dbReference type="PANTHER" id="PTHR45953">
    <property type="entry name" value="IDURONATE 2-SULFATASE"/>
    <property type="match status" value="1"/>
</dbReference>
<proteinExistence type="predicted"/>
<dbReference type="InterPro" id="IPR000917">
    <property type="entry name" value="Sulfatase_N"/>
</dbReference>
<evidence type="ECO:0000259" key="4">
    <source>
        <dbReference type="Pfam" id="PF00884"/>
    </source>
</evidence>
<dbReference type="Pfam" id="PF00884">
    <property type="entry name" value="Sulfatase"/>
    <property type="match status" value="1"/>
</dbReference>
<dbReference type="SUPFAM" id="SSF53649">
    <property type="entry name" value="Alkaline phosphatase-like"/>
    <property type="match status" value="1"/>
</dbReference>
<feature type="domain" description="Sulfatase N-terminal" evidence="4">
    <location>
        <begin position="4"/>
        <end position="222"/>
    </location>
</feature>
<dbReference type="InterPro" id="IPR017850">
    <property type="entry name" value="Alkaline_phosphatase_core_sf"/>
</dbReference>
<dbReference type="PANTHER" id="PTHR45953:SF1">
    <property type="entry name" value="IDURONATE 2-SULFATASE"/>
    <property type="match status" value="1"/>
</dbReference>
<keyword evidence="2" id="KW-0378">Hydrolase</keyword>
<dbReference type="GO" id="GO:0005737">
    <property type="term" value="C:cytoplasm"/>
    <property type="evidence" value="ECO:0007669"/>
    <property type="project" value="TreeGrafter"/>
</dbReference>
<organism evidence="5">
    <name type="scientific">marine metagenome</name>
    <dbReference type="NCBI Taxonomy" id="408172"/>
    <lineage>
        <taxon>unclassified sequences</taxon>
        <taxon>metagenomes</taxon>
        <taxon>ecological metagenomes</taxon>
    </lineage>
</organism>